<gene>
    <name evidence="1" type="ORF">QNH39_18755</name>
</gene>
<reference evidence="1" key="1">
    <citation type="submission" date="2023-05" db="EMBL/GenBank/DDBJ databases">
        <title>Comparative genomics of Bacillaceae isolates and their secondary metabolite potential.</title>
        <authorList>
            <person name="Song L."/>
            <person name="Nielsen L.J."/>
            <person name="Mohite O."/>
            <person name="Xu X."/>
            <person name="Weber T."/>
            <person name="Kovacs A.T."/>
        </authorList>
    </citation>
    <scope>NUCLEOTIDE SEQUENCE</scope>
    <source>
        <strain evidence="1">XLM17</strain>
    </source>
</reference>
<dbReference type="KEGG" id="nnv:QNH39_18755"/>
<dbReference type="Proteomes" id="UP001178288">
    <property type="component" value="Chromosome"/>
</dbReference>
<dbReference type="RefSeq" id="WP_235845480.1">
    <property type="nucleotide sequence ID" value="NZ_CP126114.1"/>
</dbReference>
<accession>A0AA95MIY4</accession>
<organism evidence="1 2">
    <name type="scientific">Neobacillus novalis</name>
    <dbReference type="NCBI Taxonomy" id="220687"/>
    <lineage>
        <taxon>Bacteria</taxon>
        <taxon>Bacillati</taxon>
        <taxon>Bacillota</taxon>
        <taxon>Bacilli</taxon>
        <taxon>Bacillales</taxon>
        <taxon>Bacillaceae</taxon>
        <taxon>Neobacillus</taxon>
    </lineage>
</organism>
<dbReference type="AlphaFoldDB" id="A0AA95MIY4"/>
<keyword evidence="2" id="KW-1185">Reference proteome</keyword>
<protein>
    <submittedName>
        <fullName evidence="1">Uncharacterized protein</fullName>
    </submittedName>
</protein>
<sequence>METEKVTDEIIMKSQKELTEFFLGKRKCFLGLYEINDLMIVLSGFAQLFHGLYSFTQINAPQYRMEYTNKIPFNQEGVVNLIADLYWMFEDFDNRFPLILQATFQQKATRETRKRRKNFENIITSSSNLEFIFNAYQNFRLEHYIHEMNVPKNIKSFDNHAAVFIEKNYLTMMQVKMQFGIVDSELACLMSKSSFKECYFNNGRATYFKKNKTEEFLQEFLKEKSDKVAALEAATILGINVDRVYDFLKDGLLEYSPYLEDDRTLSKKQINQFLSSINAIKINEVRNKITLARCFEKYNTSGLSLPQLISFIRINGLFAYTQEVPYKLCDLFFEPTDLANKLKEHRIFTNGYNLKQVSQELKCSERTVLKYVNAGLLGKPIVEKINNRAFVYRFEIKDIEDFKEAFCSVEEIVKEYNVSESLVRNALYRGVIKNQLSGICRKTLVNKWEFENYQNKGKDQ</sequence>
<dbReference type="EMBL" id="CP126114">
    <property type="protein sequence ID" value="WHY84679.1"/>
    <property type="molecule type" value="Genomic_DNA"/>
</dbReference>
<name>A0AA95MIY4_9BACI</name>
<proteinExistence type="predicted"/>
<evidence type="ECO:0000313" key="2">
    <source>
        <dbReference type="Proteomes" id="UP001178288"/>
    </source>
</evidence>
<evidence type="ECO:0000313" key="1">
    <source>
        <dbReference type="EMBL" id="WHY84679.1"/>
    </source>
</evidence>